<dbReference type="AlphaFoldDB" id="C8XGD2"/>
<dbReference type="OrthoDB" id="3376896at2"/>
<evidence type="ECO:0000259" key="1">
    <source>
        <dbReference type="Pfam" id="PF12867"/>
    </source>
</evidence>
<evidence type="ECO:0000313" key="3">
    <source>
        <dbReference type="Proteomes" id="UP000002218"/>
    </source>
</evidence>
<dbReference type="EMBL" id="CP001737">
    <property type="protein sequence ID" value="ACV80134.1"/>
    <property type="molecule type" value="Genomic_DNA"/>
</dbReference>
<sequence>MGIAPDTKDWTWVIETACPECGFDAAGLALTDVPALIRTNAAAWPAVLARPDVRIRPAADTWSALEYGCHVRDACRVFADRLTLMLTQDDPLFANWDQDEAAEQGRYGEQDPAQVAADLQRAADGVAAGFADVRGEQWHRTGRRSNGSVFTVQTLARYFVHDPVHHLHDVAG</sequence>
<gene>
    <name evidence="2" type="ordered locus">Namu_3837</name>
</gene>
<protein>
    <recommendedName>
        <fullName evidence="1">DinB-like domain-containing protein</fullName>
    </recommendedName>
</protein>
<name>C8XGD2_NAKMY</name>
<dbReference type="HOGENOM" id="CLU_105789_0_0_11"/>
<dbReference type="Proteomes" id="UP000002218">
    <property type="component" value="Chromosome"/>
</dbReference>
<dbReference type="Pfam" id="PF12867">
    <property type="entry name" value="DinB_2"/>
    <property type="match status" value="1"/>
</dbReference>
<organism evidence="2 3">
    <name type="scientific">Nakamurella multipartita (strain ATCC 700099 / DSM 44233 / CIP 104796 / JCM 9543 / NBRC 105858 / Y-104)</name>
    <name type="common">Microsphaera multipartita</name>
    <dbReference type="NCBI Taxonomy" id="479431"/>
    <lineage>
        <taxon>Bacteria</taxon>
        <taxon>Bacillati</taxon>
        <taxon>Actinomycetota</taxon>
        <taxon>Actinomycetes</taxon>
        <taxon>Nakamurellales</taxon>
        <taxon>Nakamurellaceae</taxon>
        <taxon>Nakamurella</taxon>
    </lineage>
</organism>
<dbReference type="STRING" id="479431.Namu_3837"/>
<dbReference type="KEGG" id="nml:Namu_3837"/>
<proteinExistence type="predicted"/>
<reference evidence="3" key="1">
    <citation type="submission" date="2009-09" db="EMBL/GenBank/DDBJ databases">
        <title>The complete genome of Nakamurella multipartita DSM 44233.</title>
        <authorList>
            <consortium name="US DOE Joint Genome Institute (JGI-PGF)"/>
            <person name="Lucas S."/>
            <person name="Copeland A."/>
            <person name="Lapidus A."/>
            <person name="Glavina del Rio T."/>
            <person name="Dalin E."/>
            <person name="Tice H."/>
            <person name="Bruce D."/>
            <person name="Goodwin L."/>
            <person name="Pitluck S."/>
            <person name="Kyrpides N."/>
            <person name="Mavromatis K."/>
            <person name="Ivanova N."/>
            <person name="Ovchinnikova G."/>
            <person name="Sims D."/>
            <person name="Meincke L."/>
            <person name="Brettin T."/>
            <person name="Detter J.C."/>
            <person name="Han C."/>
            <person name="Larimer F."/>
            <person name="Land M."/>
            <person name="Hauser L."/>
            <person name="Markowitz V."/>
            <person name="Cheng J.-F."/>
            <person name="Hugenholtz P."/>
            <person name="Woyke T."/>
            <person name="Wu D."/>
            <person name="Klenk H.-P."/>
            <person name="Eisen J.A."/>
        </authorList>
    </citation>
    <scope>NUCLEOTIDE SEQUENCE [LARGE SCALE GENOMIC DNA]</scope>
    <source>
        <strain evidence="3">ATCC 700099 / DSM 44233 / CIP 104796 / JCM 9543 / NBRC 105858 / Y-104</strain>
    </source>
</reference>
<reference evidence="2 3" key="2">
    <citation type="journal article" date="2010" name="Stand. Genomic Sci.">
        <title>Complete genome sequence of Nakamurella multipartita type strain (Y-104).</title>
        <authorList>
            <person name="Tice H."/>
            <person name="Mayilraj S."/>
            <person name="Sims D."/>
            <person name="Lapidus A."/>
            <person name="Nolan M."/>
            <person name="Lucas S."/>
            <person name="Glavina Del Rio T."/>
            <person name="Copeland A."/>
            <person name="Cheng J.F."/>
            <person name="Meincke L."/>
            <person name="Bruce D."/>
            <person name="Goodwin L."/>
            <person name="Pitluck S."/>
            <person name="Ivanova N."/>
            <person name="Mavromatis K."/>
            <person name="Ovchinnikova G."/>
            <person name="Pati A."/>
            <person name="Chen A."/>
            <person name="Palaniappan K."/>
            <person name="Land M."/>
            <person name="Hauser L."/>
            <person name="Chang Y.J."/>
            <person name="Jeffries C.D."/>
            <person name="Detter J.C."/>
            <person name="Brettin T."/>
            <person name="Rohde M."/>
            <person name="Goker M."/>
            <person name="Bristow J."/>
            <person name="Eisen J.A."/>
            <person name="Markowitz V."/>
            <person name="Hugenholtz P."/>
            <person name="Kyrpides N.C."/>
            <person name="Klenk H.P."/>
            <person name="Chen F."/>
        </authorList>
    </citation>
    <scope>NUCLEOTIDE SEQUENCE [LARGE SCALE GENOMIC DNA]</scope>
    <source>
        <strain evidence="3">ATCC 700099 / DSM 44233 / CIP 104796 / JCM 9543 / NBRC 105858 / Y-104</strain>
    </source>
</reference>
<dbReference type="eggNOG" id="COG2230">
    <property type="taxonomic scope" value="Bacteria"/>
</dbReference>
<evidence type="ECO:0000313" key="2">
    <source>
        <dbReference type="EMBL" id="ACV80134.1"/>
    </source>
</evidence>
<keyword evidence="3" id="KW-1185">Reference proteome</keyword>
<accession>C8XGD2</accession>
<dbReference type="InParanoid" id="C8XGD2"/>
<dbReference type="SUPFAM" id="SSF109854">
    <property type="entry name" value="DinB/YfiT-like putative metalloenzymes"/>
    <property type="match status" value="1"/>
</dbReference>
<dbReference type="InterPro" id="IPR024775">
    <property type="entry name" value="DinB-like"/>
</dbReference>
<dbReference type="Gene3D" id="1.20.120.450">
    <property type="entry name" value="dinb family like domain"/>
    <property type="match status" value="1"/>
</dbReference>
<dbReference type="RefSeq" id="WP_015748961.1">
    <property type="nucleotide sequence ID" value="NC_013235.1"/>
</dbReference>
<dbReference type="InterPro" id="IPR034660">
    <property type="entry name" value="DinB/YfiT-like"/>
</dbReference>
<feature type="domain" description="DinB-like" evidence="1">
    <location>
        <begin position="52"/>
        <end position="168"/>
    </location>
</feature>